<protein>
    <recommendedName>
        <fullName evidence="1">CheW-like domain-containing protein</fullName>
    </recommendedName>
</protein>
<dbReference type="STRING" id="1856405.BFC17_09185"/>
<evidence type="ECO:0000259" key="1">
    <source>
        <dbReference type="PROSITE" id="PS50851"/>
    </source>
</evidence>
<proteinExistence type="predicted"/>
<accession>A0A1E8FK33</accession>
<dbReference type="SMART" id="SM00260">
    <property type="entry name" value="CheW"/>
    <property type="match status" value="1"/>
</dbReference>
<reference evidence="2 3" key="1">
    <citation type="submission" date="2016-09" db="EMBL/GenBank/DDBJ databases">
        <title>Alteromonas lipolytica, a new species isolated from sea water.</title>
        <authorList>
            <person name="Wu Y.-H."/>
            <person name="Cheng H."/>
            <person name="Xu X.-W."/>
        </authorList>
    </citation>
    <scope>NUCLEOTIDE SEQUENCE [LARGE SCALE GENOMIC DNA]</scope>
    <source>
        <strain evidence="2 3">JW12</strain>
    </source>
</reference>
<dbReference type="SUPFAM" id="SSF50341">
    <property type="entry name" value="CheW-like"/>
    <property type="match status" value="3"/>
</dbReference>
<dbReference type="GO" id="GO:0007165">
    <property type="term" value="P:signal transduction"/>
    <property type="evidence" value="ECO:0007669"/>
    <property type="project" value="InterPro"/>
</dbReference>
<dbReference type="PROSITE" id="PS50851">
    <property type="entry name" value="CHEW"/>
    <property type="match status" value="1"/>
</dbReference>
<feature type="domain" description="CheW-like" evidence="1">
    <location>
        <begin position="4"/>
        <end position="140"/>
    </location>
</feature>
<name>A0A1E8FK33_9ALTE</name>
<dbReference type="GO" id="GO:0006935">
    <property type="term" value="P:chemotaxis"/>
    <property type="evidence" value="ECO:0007669"/>
    <property type="project" value="InterPro"/>
</dbReference>
<dbReference type="InterPro" id="IPR039315">
    <property type="entry name" value="CheW"/>
</dbReference>
<dbReference type="InterPro" id="IPR002545">
    <property type="entry name" value="CheW-lke_dom"/>
</dbReference>
<dbReference type="OrthoDB" id="7031532at2"/>
<dbReference type="GO" id="GO:0005829">
    <property type="term" value="C:cytosol"/>
    <property type="evidence" value="ECO:0007669"/>
    <property type="project" value="TreeGrafter"/>
</dbReference>
<gene>
    <name evidence="2" type="ORF">BFC17_09185</name>
</gene>
<dbReference type="Pfam" id="PF01584">
    <property type="entry name" value="CheW"/>
    <property type="match status" value="3"/>
</dbReference>
<keyword evidence="3" id="KW-1185">Reference proteome</keyword>
<dbReference type="InterPro" id="IPR036061">
    <property type="entry name" value="CheW-like_dom_sf"/>
</dbReference>
<dbReference type="PANTHER" id="PTHR22617">
    <property type="entry name" value="CHEMOTAXIS SENSOR HISTIDINE KINASE-RELATED"/>
    <property type="match status" value="1"/>
</dbReference>
<dbReference type="Proteomes" id="UP000176037">
    <property type="component" value="Unassembled WGS sequence"/>
</dbReference>
<sequence length="494" mass="54394">MSDACNFGIFEIDSGLFAVDVTCVSEVVPFELHSDFLSENDAVIGSLDLRGWTVPVIDLSTHIRGQRPVDNNGSILVVRSKERLLGIAIRSVVGMEDVPANAIAVINAQHSLLSGSFVSASLNKGVTILSTERLLSDQALPSVPAPPAAINHRHHVTAGEKRTVMLTTVGKRLIAFLAEDIFSTLTETTIVDNVHHSNSFLGEVEHQNKRIPILDLGSLVFDQPRTEDVAKLPTVIIHANQCQIGLCVDSIIDVTEFDYASRITNISNSYMGKNWISSLIPTSAIQSDALSKFDNIAPLAMLISASSISQLDEIKGVSLLCRDLSSQDMNKSRQTQLSKEKQGLYFDMGAPVLVDITSVSEILRWNTPIVPLTDQGYLFGMIKVESEAIPIYDFRPLFACEIEDEDDCAPSVQFSDDAKRILLVRDEAGAFGYCVNKLLDVVAFQPMENAKDAGDRDRTYSAELNTVYFFQGEKRHYANQLTSEFLRRQISPPQ</sequence>
<dbReference type="AlphaFoldDB" id="A0A1E8FK33"/>
<evidence type="ECO:0000313" key="3">
    <source>
        <dbReference type="Proteomes" id="UP000176037"/>
    </source>
</evidence>
<evidence type="ECO:0000313" key="2">
    <source>
        <dbReference type="EMBL" id="OFI36282.1"/>
    </source>
</evidence>
<dbReference type="RefSeq" id="WP_070174689.1">
    <property type="nucleotide sequence ID" value="NZ_BMJR01000007.1"/>
</dbReference>
<dbReference type="EMBL" id="MJIC01000002">
    <property type="protein sequence ID" value="OFI36282.1"/>
    <property type="molecule type" value="Genomic_DNA"/>
</dbReference>
<comment type="caution">
    <text evidence="2">The sequence shown here is derived from an EMBL/GenBank/DDBJ whole genome shotgun (WGS) entry which is preliminary data.</text>
</comment>
<dbReference type="Gene3D" id="2.40.50.180">
    <property type="entry name" value="CheA-289, Domain 4"/>
    <property type="match status" value="1"/>
</dbReference>
<organism evidence="2 3">
    <name type="scientific">Alteromonas lipolytica</name>
    <dbReference type="NCBI Taxonomy" id="1856405"/>
    <lineage>
        <taxon>Bacteria</taxon>
        <taxon>Pseudomonadati</taxon>
        <taxon>Pseudomonadota</taxon>
        <taxon>Gammaproteobacteria</taxon>
        <taxon>Alteromonadales</taxon>
        <taxon>Alteromonadaceae</taxon>
        <taxon>Alteromonas/Salinimonas group</taxon>
        <taxon>Alteromonas</taxon>
    </lineage>
</organism>
<dbReference type="Gene3D" id="2.30.30.40">
    <property type="entry name" value="SH3 Domains"/>
    <property type="match status" value="1"/>
</dbReference>
<dbReference type="PANTHER" id="PTHR22617:SF43">
    <property type="entry name" value="PROTEIN PILI"/>
    <property type="match status" value="1"/>
</dbReference>